<sequence>MGNVQEISAWALDWNAVGAIAGASAAVAAVWALFSAARDSRERSRPDVIVEYRIPPAGHDALLFVVRNVGVTAARNVRLTFDPSIAVVGAGQPVRAFVRDRYSEPIPVLGPGQELTNAVHYDADDPENTDLPEDLRVSVVYNGYPSLILRRSKYESEFELKAAVYGKHTYVKSTDSVEGRLDQIASAADSIDASLKHVAKIAHRVSNQDEADARDATSAYEAWKRITRRFGFGGAE</sequence>
<feature type="transmembrane region" description="Helical" evidence="1">
    <location>
        <begin position="16"/>
        <end position="37"/>
    </location>
</feature>
<keyword evidence="1" id="KW-1133">Transmembrane helix</keyword>
<name>A0AA38CT88_9MICO</name>
<keyword evidence="1" id="KW-0472">Membrane</keyword>
<evidence type="ECO:0000313" key="2">
    <source>
        <dbReference type="EMBL" id="GMA31587.1"/>
    </source>
</evidence>
<keyword evidence="3" id="KW-1185">Reference proteome</keyword>
<reference evidence="2" key="1">
    <citation type="journal article" date="2014" name="Int. J. Syst. Evol. Microbiol.">
        <title>Complete genome sequence of Corynebacterium casei LMG S-19264T (=DSM 44701T), isolated from a smear-ripened cheese.</title>
        <authorList>
            <consortium name="US DOE Joint Genome Institute (JGI-PGF)"/>
            <person name="Walter F."/>
            <person name="Albersmeier A."/>
            <person name="Kalinowski J."/>
            <person name="Ruckert C."/>
        </authorList>
    </citation>
    <scope>NUCLEOTIDE SEQUENCE</scope>
    <source>
        <strain evidence="2">NBRC 112290</strain>
    </source>
</reference>
<comment type="caution">
    <text evidence="2">The sequence shown here is derived from an EMBL/GenBank/DDBJ whole genome shotgun (WGS) entry which is preliminary data.</text>
</comment>
<dbReference type="AlphaFoldDB" id="A0AA38CT88"/>
<evidence type="ECO:0000256" key="1">
    <source>
        <dbReference type="SAM" id="Phobius"/>
    </source>
</evidence>
<dbReference type="EMBL" id="BSUM01000001">
    <property type="protein sequence ID" value="GMA31587.1"/>
    <property type="molecule type" value="Genomic_DNA"/>
</dbReference>
<dbReference type="RefSeq" id="WP_284250382.1">
    <property type="nucleotide sequence ID" value="NZ_BSUM01000001.1"/>
</dbReference>
<reference evidence="2" key="2">
    <citation type="submission" date="2023-02" db="EMBL/GenBank/DDBJ databases">
        <authorList>
            <person name="Sun Q."/>
            <person name="Mori K."/>
        </authorList>
    </citation>
    <scope>NUCLEOTIDE SEQUENCE</scope>
    <source>
        <strain evidence="2">NBRC 112290</strain>
    </source>
</reference>
<protein>
    <submittedName>
        <fullName evidence="2">Uncharacterized protein</fullName>
    </submittedName>
</protein>
<keyword evidence="1" id="KW-0812">Transmembrane</keyword>
<evidence type="ECO:0000313" key="3">
    <source>
        <dbReference type="Proteomes" id="UP001157161"/>
    </source>
</evidence>
<gene>
    <name evidence="2" type="ORF">GCM10025875_15790</name>
</gene>
<dbReference type="Proteomes" id="UP001157161">
    <property type="component" value="Unassembled WGS sequence"/>
</dbReference>
<proteinExistence type="predicted"/>
<accession>A0AA38CT88</accession>
<organism evidence="2 3">
    <name type="scientific">Litorihabitans aurantiacus</name>
    <dbReference type="NCBI Taxonomy" id="1930061"/>
    <lineage>
        <taxon>Bacteria</taxon>
        <taxon>Bacillati</taxon>
        <taxon>Actinomycetota</taxon>
        <taxon>Actinomycetes</taxon>
        <taxon>Micrococcales</taxon>
        <taxon>Beutenbergiaceae</taxon>
        <taxon>Litorihabitans</taxon>
    </lineage>
</organism>